<evidence type="ECO:0000313" key="2">
    <source>
        <dbReference type="EMBL" id="SKB25899.1"/>
    </source>
</evidence>
<feature type="domain" description="PhnB-like" evidence="1">
    <location>
        <begin position="3"/>
        <end position="135"/>
    </location>
</feature>
<dbReference type="EMBL" id="FUYQ01000001">
    <property type="protein sequence ID" value="SKB25899.1"/>
    <property type="molecule type" value="Genomic_DNA"/>
</dbReference>
<dbReference type="PANTHER" id="PTHR33990:SF1">
    <property type="entry name" value="PROTEIN YJDN"/>
    <property type="match status" value="1"/>
</dbReference>
<accession>A0A1T4ZTR0</accession>
<name>A0A1T4ZTR0_9BACT</name>
<sequence>MTKVTAYLLFNGNCETAFNFYKDVFGGELHIMRYKDMPQSDQPVPDSEKEKVLHLNLDVKGEMLLMGSDCSEAFSPPVKFGDNIALTISPDSEEEARRIFNELSEGGTIQMPFEIAFWGSWYGMFTDKFGISWMVNYDIPK</sequence>
<keyword evidence="3" id="KW-1185">Reference proteome</keyword>
<protein>
    <submittedName>
        <fullName evidence="2">PhnB protein</fullName>
    </submittedName>
</protein>
<dbReference type="CDD" id="cd06588">
    <property type="entry name" value="PhnB_like"/>
    <property type="match status" value="1"/>
</dbReference>
<dbReference type="RefSeq" id="WP_079681867.1">
    <property type="nucleotide sequence ID" value="NZ_FUYQ01000001.1"/>
</dbReference>
<evidence type="ECO:0000313" key="3">
    <source>
        <dbReference type="Proteomes" id="UP000190852"/>
    </source>
</evidence>
<dbReference type="Proteomes" id="UP000190852">
    <property type="component" value="Unassembled WGS sequence"/>
</dbReference>
<dbReference type="SUPFAM" id="SSF54593">
    <property type="entry name" value="Glyoxalase/Bleomycin resistance protein/Dihydroxybiphenyl dioxygenase"/>
    <property type="match status" value="1"/>
</dbReference>
<gene>
    <name evidence="2" type="ORF">SAMN05660349_00086</name>
</gene>
<dbReference type="InterPro" id="IPR029068">
    <property type="entry name" value="Glyas_Bleomycin-R_OHBP_Dase"/>
</dbReference>
<dbReference type="PANTHER" id="PTHR33990">
    <property type="entry name" value="PROTEIN YJDN-RELATED"/>
    <property type="match status" value="1"/>
</dbReference>
<dbReference type="InterPro" id="IPR028973">
    <property type="entry name" value="PhnB-like"/>
</dbReference>
<evidence type="ECO:0000259" key="1">
    <source>
        <dbReference type="Pfam" id="PF06983"/>
    </source>
</evidence>
<dbReference type="Pfam" id="PF06983">
    <property type="entry name" value="3-dmu-9_3-mt"/>
    <property type="match status" value="1"/>
</dbReference>
<proteinExistence type="predicted"/>
<organism evidence="2 3">
    <name type="scientific">Parabacteroides chartae</name>
    <dbReference type="NCBI Taxonomy" id="1037355"/>
    <lineage>
        <taxon>Bacteria</taxon>
        <taxon>Pseudomonadati</taxon>
        <taxon>Bacteroidota</taxon>
        <taxon>Bacteroidia</taxon>
        <taxon>Bacteroidales</taxon>
        <taxon>Tannerellaceae</taxon>
        <taxon>Parabacteroides</taxon>
    </lineage>
</organism>
<reference evidence="3" key="1">
    <citation type="submission" date="2017-02" db="EMBL/GenBank/DDBJ databases">
        <authorList>
            <person name="Varghese N."/>
            <person name="Submissions S."/>
        </authorList>
    </citation>
    <scope>NUCLEOTIDE SEQUENCE [LARGE SCALE GENOMIC DNA]</scope>
    <source>
        <strain evidence="3">DSM 24967</strain>
    </source>
</reference>
<dbReference type="Gene3D" id="3.10.180.10">
    <property type="entry name" value="2,3-Dihydroxybiphenyl 1,2-Dioxygenase, domain 1"/>
    <property type="match status" value="1"/>
</dbReference>
<dbReference type="AlphaFoldDB" id="A0A1T4ZTR0"/>